<evidence type="ECO:0000313" key="9">
    <source>
        <dbReference type="Proteomes" id="UP000507470"/>
    </source>
</evidence>
<gene>
    <name evidence="8" type="ORF">MCOR_24061</name>
</gene>
<dbReference type="SUPFAM" id="SSF57667">
    <property type="entry name" value="beta-beta-alpha zinc fingers"/>
    <property type="match status" value="3"/>
</dbReference>
<sequence length="169" mass="19604">MKNCNECSKLFFSGYDLARHFNSVHKNITYDCTTCSKTFKSKVGLTYHERGHANNFRFLYPYCGKGFNYNGDFEGHKAGHDGEKNFECSKCQKKFQYKSSRNVHQGLCGKKKSDCAYKCDTCGKVFKSLKYLKEHVKSHTNPDRYQCTVYGNFYQNRSGLYKHSQNTGH</sequence>
<accession>A0A6J8C2G0</accession>
<evidence type="ECO:0000256" key="1">
    <source>
        <dbReference type="ARBA" id="ARBA00022723"/>
    </source>
</evidence>
<feature type="domain" description="C2H2-type" evidence="7">
    <location>
        <begin position="117"/>
        <end position="144"/>
    </location>
</feature>
<dbReference type="Gene3D" id="3.30.160.60">
    <property type="entry name" value="Classic Zinc Finger"/>
    <property type="match status" value="3"/>
</dbReference>
<reference evidence="8 9" key="1">
    <citation type="submission" date="2020-06" db="EMBL/GenBank/DDBJ databases">
        <authorList>
            <person name="Li R."/>
            <person name="Bekaert M."/>
        </authorList>
    </citation>
    <scope>NUCLEOTIDE SEQUENCE [LARGE SCALE GENOMIC DNA]</scope>
    <source>
        <strain evidence="9">wild</strain>
    </source>
</reference>
<dbReference type="SMART" id="SM00355">
    <property type="entry name" value="ZnF_C2H2"/>
    <property type="match status" value="6"/>
</dbReference>
<dbReference type="Pfam" id="PF13912">
    <property type="entry name" value="zf-C2H2_6"/>
    <property type="match status" value="2"/>
</dbReference>
<proteinExistence type="predicted"/>
<keyword evidence="4" id="KW-0862">Zinc</keyword>
<keyword evidence="2" id="KW-0677">Repeat</keyword>
<evidence type="ECO:0000256" key="2">
    <source>
        <dbReference type="ARBA" id="ARBA00022737"/>
    </source>
</evidence>
<feature type="domain" description="C2H2-type" evidence="7">
    <location>
        <begin position="30"/>
        <end position="57"/>
    </location>
</feature>
<dbReference type="PROSITE" id="PS00028">
    <property type="entry name" value="ZINC_FINGER_C2H2_1"/>
    <property type="match status" value="3"/>
</dbReference>
<feature type="domain" description="C2H2-type" evidence="7">
    <location>
        <begin position="58"/>
        <end position="85"/>
    </location>
</feature>
<dbReference type="AlphaFoldDB" id="A0A6J8C2G0"/>
<evidence type="ECO:0000256" key="5">
    <source>
        <dbReference type="ARBA" id="ARBA00023242"/>
    </source>
</evidence>
<dbReference type="PROSITE" id="PS50157">
    <property type="entry name" value="ZINC_FINGER_C2H2_2"/>
    <property type="match status" value="4"/>
</dbReference>
<evidence type="ECO:0000313" key="8">
    <source>
        <dbReference type="EMBL" id="CAC5388827.1"/>
    </source>
</evidence>
<evidence type="ECO:0000256" key="4">
    <source>
        <dbReference type="ARBA" id="ARBA00022833"/>
    </source>
</evidence>
<evidence type="ECO:0000259" key="7">
    <source>
        <dbReference type="PROSITE" id="PS50157"/>
    </source>
</evidence>
<feature type="domain" description="C2H2-type" evidence="7">
    <location>
        <begin position="2"/>
        <end position="25"/>
    </location>
</feature>
<organism evidence="8 9">
    <name type="scientific">Mytilus coruscus</name>
    <name type="common">Sea mussel</name>
    <dbReference type="NCBI Taxonomy" id="42192"/>
    <lineage>
        <taxon>Eukaryota</taxon>
        <taxon>Metazoa</taxon>
        <taxon>Spiralia</taxon>
        <taxon>Lophotrochozoa</taxon>
        <taxon>Mollusca</taxon>
        <taxon>Bivalvia</taxon>
        <taxon>Autobranchia</taxon>
        <taxon>Pteriomorphia</taxon>
        <taxon>Mytilida</taxon>
        <taxon>Mytiloidea</taxon>
        <taxon>Mytilidae</taxon>
        <taxon>Mytilinae</taxon>
        <taxon>Mytilus</taxon>
    </lineage>
</organism>
<dbReference type="FunFam" id="3.30.160.60:FF:000100">
    <property type="entry name" value="Zinc finger 45-like"/>
    <property type="match status" value="1"/>
</dbReference>
<dbReference type="EMBL" id="CACVKT020004265">
    <property type="protein sequence ID" value="CAC5388827.1"/>
    <property type="molecule type" value="Genomic_DNA"/>
</dbReference>
<evidence type="ECO:0000256" key="6">
    <source>
        <dbReference type="PROSITE-ProRule" id="PRU00042"/>
    </source>
</evidence>
<keyword evidence="3 6" id="KW-0863">Zinc-finger</keyword>
<dbReference type="Pfam" id="PF00096">
    <property type="entry name" value="zf-C2H2"/>
    <property type="match status" value="1"/>
</dbReference>
<dbReference type="InterPro" id="IPR050826">
    <property type="entry name" value="Krueppel_C2H2_ZnFinger"/>
</dbReference>
<dbReference type="OrthoDB" id="6127988at2759"/>
<keyword evidence="1" id="KW-0479">Metal-binding</keyword>
<dbReference type="PANTHER" id="PTHR24377">
    <property type="entry name" value="IP01015P-RELATED"/>
    <property type="match status" value="1"/>
</dbReference>
<keyword evidence="9" id="KW-1185">Reference proteome</keyword>
<protein>
    <submittedName>
        <fullName evidence="8">KRAB</fullName>
    </submittedName>
</protein>
<evidence type="ECO:0000256" key="3">
    <source>
        <dbReference type="ARBA" id="ARBA00022771"/>
    </source>
</evidence>
<dbReference type="InterPro" id="IPR013087">
    <property type="entry name" value="Znf_C2H2_type"/>
</dbReference>
<name>A0A6J8C2G0_MYTCO</name>
<keyword evidence="5" id="KW-0539">Nucleus</keyword>
<dbReference type="Proteomes" id="UP000507470">
    <property type="component" value="Unassembled WGS sequence"/>
</dbReference>
<dbReference type="InterPro" id="IPR036236">
    <property type="entry name" value="Znf_C2H2_sf"/>
</dbReference>
<dbReference type="GO" id="GO:0008270">
    <property type="term" value="F:zinc ion binding"/>
    <property type="evidence" value="ECO:0007669"/>
    <property type="project" value="UniProtKB-KW"/>
</dbReference>